<keyword evidence="4" id="KW-1185">Reference proteome</keyword>
<dbReference type="InterPro" id="IPR050411">
    <property type="entry name" value="AlphaKG_dependent_hydroxylases"/>
</dbReference>
<protein>
    <recommendedName>
        <fullName evidence="2">TauD/TfdA-like domain-containing protein</fullName>
    </recommendedName>
</protein>
<dbReference type="GO" id="GO:0016491">
    <property type="term" value="F:oxidoreductase activity"/>
    <property type="evidence" value="ECO:0007669"/>
    <property type="project" value="UniProtKB-KW"/>
</dbReference>
<dbReference type="InterPro" id="IPR042098">
    <property type="entry name" value="TauD-like_sf"/>
</dbReference>
<dbReference type="Proteomes" id="UP000244722">
    <property type="component" value="Unassembled WGS sequence"/>
</dbReference>
<dbReference type="STRING" id="42251.A0A2T6ZP40"/>
<proteinExistence type="predicted"/>
<dbReference type="Gene3D" id="3.60.130.10">
    <property type="entry name" value="Clavaminate synthase-like"/>
    <property type="match status" value="1"/>
</dbReference>
<feature type="domain" description="TauD/TfdA-like" evidence="2">
    <location>
        <begin position="93"/>
        <end position="342"/>
    </location>
</feature>
<name>A0A2T6ZP40_TUBBO</name>
<dbReference type="SUPFAM" id="SSF51197">
    <property type="entry name" value="Clavaminate synthase-like"/>
    <property type="match status" value="1"/>
</dbReference>
<dbReference type="PANTHER" id="PTHR10696:SF54">
    <property type="entry name" value="FAMILY OXIDOREDUCTASE, PUTATIVE (AFU_ORTHOLOGUE AFUA_4G13850)-RELATED"/>
    <property type="match status" value="1"/>
</dbReference>
<dbReference type="AlphaFoldDB" id="A0A2T6ZP40"/>
<sequence>MSTATFTETAEQPDITYHPDPISYAERTKRILAKNPPQVLPAGFPNKLESELVWEGKDFKDGEWIYHLTESDVEEVRSAVEQFKSQNLPLGLLSPATFPLPSFSKELQRQARILHSGRGFFVLRGLPEYPGPLENTISYVGVSSHISPTRGVQDPNGAVLAHITDLRSQTNTNAIGAPAYTPDKQVFHTDPGAIISLYVLGEAASGGTSRIASSWKVYNHLASTRPDIINTLSKPWPFDGFGGNPKVYYRPLIHYHNGRLISQYARRKFTGFLEVPRSPDIPPITEEMAEALDALHFTAERFALGLHFRRGDIQFINNLSVFHSRDGYTDDETHKRHLLRIWSRNEELGWDIPDALKGLWEQLYYSGLKPEDQLFPLDPVVRRMVPIPGVEKSFA</sequence>
<dbReference type="EMBL" id="NESQ01000159">
    <property type="protein sequence ID" value="PUU77194.1"/>
    <property type="molecule type" value="Genomic_DNA"/>
</dbReference>
<dbReference type="Pfam" id="PF02668">
    <property type="entry name" value="TauD"/>
    <property type="match status" value="1"/>
</dbReference>
<organism evidence="3 4">
    <name type="scientific">Tuber borchii</name>
    <name type="common">White truffle</name>
    <dbReference type="NCBI Taxonomy" id="42251"/>
    <lineage>
        <taxon>Eukaryota</taxon>
        <taxon>Fungi</taxon>
        <taxon>Dikarya</taxon>
        <taxon>Ascomycota</taxon>
        <taxon>Pezizomycotina</taxon>
        <taxon>Pezizomycetes</taxon>
        <taxon>Pezizales</taxon>
        <taxon>Tuberaceae</taxon>
        <taxon>Tuber</taxon>
    </lineage>
</organism>
<evidence type="ECO:0000313" key="4">
    <source>
        <dbReference type="Proteomes" id="UP000244722"/>
    </source>
</evidence>
<evidence type="ECO:0000313" key="3">
    <source>
        <dbReference type="EMBL" id="PUU77194.1"/>
    </source>
</evidence>
<evidence type="ECO:0000259" key="2">
    <source>
        <dbReference type="Pfam" id="PF02668"/>
    </source>
</evidence>
<comment type="caution">
    <text evidence="3">The sequence shown here is derived from an EMBL/GenBank/DDBJ whole genome shotgun (WGS) entry which is preliminary data.</text>
</comment>
<keyword evidence="1" id="KW-0560">Oxidoreductase</keyword>
<accession>A0A2T6ZP40</accession>
<dbReference type="PANTHER" id="PTHR10696">
    <property type="entry name" value="GAMMA-BUTYROBETAINE HYDROXYLASE-RELATED"/>
    <property type="match status" value="1"/>
</dbReference>
<dbReference type="OrthoDB" id="272271at2759"/>
<dbReference type="InterPro" id="IPR003819">
    <property type="entry name" value="TauD/TfdA-like"/>
</dbReference>
<gene>
    <name evidence="3" type="ORF">B9Z19DRAFT_987644</name>
</gene>
<reference evidence="3 4" key="1">
    <citation type="submission" date="2017-04" db="EMBL/GenBank/DDBJ databases">
        <title>Draft genome sequence of Tuber borchii Vittad., a whitish edible truffle.</title>
        <authorList>
            <consortium name="DOE Joint Genome Institute"/>
            <person name="Murat C."/>
            <person name="Kuo A."/>
            <person name="Barry K.W."/>
            <person name="Clum A."/>
            <person name="Dockter R.B."/>
            <person name="Fauchery L."/>
            <person name="Iotti M."/>
            <person name="Kohler A."/>
            <person name="Labutti K."/>
            <person name="Lindquist E.A."/>
            <person name="Lipzen A."/>
            <person name="Ohm R.A."/>
            <person name="Wang M."/>
            <person name="Grigoriev I.V."/>
            <person name="Zambonelli A."/>
            <person name="Martin F.M."/>
        </authorList>
    </citation>
    <scope>NUCLEOTIDE SEQUENCE [LARGE SCALE GENOMIC DNA]</scope>
    <source>
        <strain evidence="3 4">Tbo3840</strain>
    </source>
</reference>
<evidence type="ECO:0000256" key="1">
    <source>
        <dbReference type="ARBA" id="ARBA00023002"/>
    </source>
</evidence>